<dbReference type="SUPFAM" id="SSF56059">
    <property type="entry name" value="Glutathione synthetase ATP-binding domain-like"/>
    <property type="match status" value="1"/>
</dbReference>
<dbReference type="EMBL" id="AQFT01000023">
    <property type="protein sequence ID" value="EMZ36513.1"/>
    <property type="molecule type" value="Genomic_DNA"/>
</dbReference>
<dbReference type="OrthoDB" id="9789963at2"/>
<dbReference type="PANTHER" id="PTHR21621">
    <property type="entry name" value="RIBOSOMAL PROTEIN S6 MODIFICATION PROTEIN"/>
    <property type="match status" value="1"/>
</dbReference>
<dbReference type="PATRIC" id="fig|1235802.3.peg.947"/>
<accession>N2BDJ5</accession>
<reference evidence="1 2" key="1">
    <citation type="journal article" date="2014" name="Genome Announc.">
        <title>Draft genome sequences of the altered schaedler flora, a defined bacterial community from gnotobiotic mice.</title>
        <authorList>
            <person name="Wannemuehler M.J."/>
            <person name="Overstreet A.M."/>
            <person name="Ward D.V."/>
            <person name="Phillips G.J."/>
        </authorList>
    </citation>
    <scope>NUCLEOTIDE SEQUENCE [LARGE SCALE GENOMIC DNA]</scope>
    <source>
        <strain evidence="1 2">ASF492</strain>
    </source>
</reference>
<dbReference type="InterPro" id="IPR047778">
    <property type="entry name" value="STM4014-like"/>
</dbReference>
<dbReference type="STRING" id="1235802.C823_00881"/>
<dbReference type="Proteomes" id="UP000012589">
    <property type="component" value="Unassembled WGS sequence"/>
</dbReference>
<keyword evidence="2" id="KW-1185">Reference proteome</keyword>
<dbReference type="NCBIfam" id="NF038074">
    <property type="entry name" value="fam_STM4014"/>
    <property type="match status" value="1"/>
</dbReference>
<dbReference type="AlphaFoldDB" id="N2BDJ5"/>
<organism evidence="1 2">
    <name type="scientific">Eubacterium plexicaudatum ASF492</name>
    <dbReference type="NCBI Taxonomy" id="1235802"/>
    <lineage>
        <taxon>Bacteria</taxon>
        <taxon>Bacillati</taxon>
        <taxon>Bacillota</taxon>
        <taxon>Clostridia</taxon>
        <taxon>Eubacteriales</taxon>
        <taxon>Eubacteriaceae</taxon>
        <taxon>Eubacterium</taxon>
    </lineage>
</organism>
<comment type="caution">
    <text evidence="1">The sequence shown here is derived from an EMBL/GenBank/DDBJ whole genome shotgun (WGS) entry which is preliminary data.</text>
</comment>
<name>N2BDJ5_9FIRM</name>
<dbReference type="eggNOG" id="COG0189">
    <property type="taxonomic scope" value="Bacteria"/>
</dbReference>
<evidence type="ECO:0000313" key="2">
    <source>
        <dbReference type="Proteomes" id="UP000012589"/>
    </source>
</evidence>
<evidence type="ECO:0000313" key="1">
    <source>
        <dbReference type="EMBL" id="EMZ36513.1"/>
    </source>
</evidence>
<gene>
    <name evidence="1" type="ORF">C823_00881</name>
</gene>
<evidence type="ECO:0008006" key="3">
    <source>
        <dbReference type="Google" id="ProtNLM"/>
    </source>
</evidence>
<dbReference type="PANTHER" id="PTHR21621:SF0">
    <property type="entry name" value="BETA-CITRYLGLUTAMATE SYNTHASE B-RELATED"/>
    <property type="match status" value="1"/>
</dbReference>
<dbReference type="Gene3D" id="3.30.470.20">
    <property type="entry name" value="ATP-grasp fold, B domain"/>
    <property type="match status" value="1"/>
</dbReference>
<protein>
    <recommendedName>
        <fullName evidence="3">ATP-grasp domain-containing protein</fullName>
    </recommendedName>
</protein>
<sequence length="346" mass="39839">MRQAALLGNIHTKRTDYLKQAAAQAGLPVLFVDWKEFETWKKQLAQGEWLIKIDPPLWDSCQLAQLEQLTKAYREQLHGLSQAARNNHLEFLNAPDQIAQLLDKRICKQKLKQAGLAVTEEPDDGRYRIDTPQQLFRIMRTSGMHQVFIKPVSGSGAAGVTALRWQPHTGRMALYTCAFVHEEYGLINTKRLRHFSVPGEITAYLEQLLKLDCVVERWYAKAQAENFSYDLRAVVLDGEVQFLLGRLSKGPITNLHLNNRPIEAEKLPIERKTLEEIAFLCKRAVNCFPGIRIAGIDILLEKETMRPRIIEMNAQGDLIYQDIFHENSIYRRQVEMMLKWIRTCAD</sequence>
<proteinExistence type="predicted"/>
<dbReference type="GO" id="GO:0009432">
    <property type="term" value="P:SOS response"/>
    <property type="evidence" value="ECO:0007669"/>
    <property type="project" value="TreeGrafter"/>
</dbReference>
<dbReference type="HOGENOM" id="CLU_055111_0_0_9"/>
<dbReference type="GO" id="GO:0005737">
    <property type="term" value="C:cytoplasm"/>
    <property type="evidence" value="ECO:0007669"/>
    <property type="project" value="TreeGrafter"/>
</dbReference>
<dbReference type="GO" id="GO:0018169">
    <property type="term" value="F:ribosomal S6-glutamic acid ligase activity"/>
    <property type="evidence" value="ECO:0007669"/>
    <property type="project" value="TreeGrafter"/>
</dbReference>